<dbReference type="AlphaFoldDB" id="A0A9W7GF59"/>
<feature type="transmembrane region" description="Helical" evidence="2">
    <location>
        <begin position="48"/>
        <end position="67"/>
    </location>
</feature>
<feature type="transmembrane region" description="Helical" evidence="2">
    <location>
        <begin position="309"/>
        <end position="328"/>
    </location>
</feature>
<keyword evidence="4" id="KW-1185">Reference proteome</keyword>
<keyword evidence="2" id="KW-0472">Membrane</keyword>
<name>A0A9W7GF59_9STRA</name>
<reference evidence="4" key="1">
    <citation type="journal article" date="2023" name="Commun. Biol.">
        <title>Genome analysis of Parmales, the sister group of diatoms, reveals the evolutionary specialization of diatoms from phago-mixotrophs to photoautotrophs.</title>
        <authorList>
            <person name="Ban H."/>
            <person name="Sato S."/>
            <person name="Yoshikawa S."/>
            <person name="Yamada K."/>
            <person name="Nakamura Y."/>
            <person name="Ichinomiya M."/>
            <person name="Sato N."/>
            <person name="Blanc-Mathieu R."/>
            <person name="Endo H."/>
            <person name="Kuwata A."/>
            <person name="Ogata H."/>
        </authorList>
    </citation>
    <scope>NUCLEOTIDE SEQUENCE [LARGE SCALE GENOMIC DNA]</scope>
</reference>
<protein>
    <submittedName>
        <fullName evidence="3">Uncharacterized protein</fullName>
    </submittedName>
</protein>
<keyword evidence="2" id="KW-0812">Transmembrane</keyword>
<evidence type="ECO:0000256" key="1">
    <source>
        <dbReference type="SAM" id="MobiDB-lite"/>
    </source>
</evidence>
<keyword evidence="2" id="KW-1133">Transmembrane helix</keyword>
<dbReference type="OrthoDB" id="187915at2759"/>
<evidence type="ECO:0000313" key="3">
    <source>
        <dbReference type="EMBL" id="GMI43791.1"/>
    </source>
</evidence>
<feature type="transmembrane region" description="Helical" evidence="2">
    <location>
        <begin position="73"/>
        <end position="93"/>
    </location>
</feature>
<evidence type="ECO:0000313" key="4">
    <source>
        <dbReference type="Proteomes" id="UP001165065"/>
    </source>
</evidence>
<accession>A0A9W7GF59</accession>
<evidence type="ECO:0000256" key="2">
    <source>
        <dbReference type="SAM" id="Phobius"/>
    </source>
</evidence>
<feature type="transmembrane region" description="Helical" evidence="2">
    <location>
        <begin position="262"/>
        <end position="281"/>
    </location>
</feature>
<feature type="region of interest" description="Disordered" evidence="1">
    <location>
        <begin position="1"/>
        <end position="31"/>
    </location>
</feature>
<sequence>MCRKKSSVTSVVPSSAMTNPSNKSQTTRFPSSTSIVGDFQWEWNRGKFYVGGYCFMLAHFAAINVGLIDREGIMGTGTTTVLSWLIGWCFFYYKDVYSKGNKSISRALRYECILLLAQLFVLAIGAGAFSRYYYGWINGHEDDIFQSLSLKYLSRHEPPPPPEVLDWWRASVTSRFSGIGWWACELVDPLCHQVPFLFLFYLTLTQRPLQNLKVDVNLALLPICLGIGPAQRFFWDLSTCGTVICDGPYHGFLRHISPYDQMFWHTFPGVLFFGFLFYVWVSKPKQESEPLFEAAAIDLQGRYSFAKSLFFILLWGLVQTIIAVGVMGGEFGVKLGEP</sequence>
<gene>
    <name evidence="3" type="ORF">TrCOL_g12217</name>
</gene>
<organism evidence="3 4">
    <name type="scientific">Triparma columacea</name>
    <dbReference type="NCBI Taxonomy" id="722753"/>
    <lineage>
        <taxon>Eukaryota</taxon>
        <taxon>Sar</taxon>
        <taxon>Stramenopiles</taxon>
        <taxon>Ochrophyta</taxon>
        <taxon>Bolidophyceae</taxon>
        <taxon>Parmales</taxon>
        <taxon>Triparmaceae</taxon>
        <taxon>Triparma</taxon>
    </lineage>
</organism>
<proteinExistence type="predicted"/>
<comment type="caution">
    <text evidence="3">The sequence shown here is derived from an EMBL/GenBank/DDBJ whole genome shotgun (WGS) entry which is preliminary data.</text>
</comment>
<feature type="transmembrane region" description="Helical" evidence="2">
    <location>
        <begin position="113"/>
        <end position="134"/>
    </location>
</feature>
<dbReference type="EMBL" id="BRYA01001461">
    <property type="protein sequence ID" value="GMI43791.1"/>
    <property type="molecule type" value="Genomic_DNA"/>
</dbReference>
<feature type="compositionally biased region" description="Polar residues" evidence="1">
    <location>
        <begin position="16"/>
        <end position="31"/>
    </location>
</feature>
<dbReference type="Proteomes" id="UP001165065">
    <property type="component" value="Unassembled WGS sequence"/>
</dbReference>